<keyword evidence="5" id="KW-1185">Reference proteome</keyword>
<dbReference type="PANTHER" id="PTHR43544">
    <property type="entry name" value="SHORT-CHAIN DEHYDROGENASE/REDUCTASE"/>
    <property type="match status" value="1"/>
</dbReference>
<accession>A0A1L7TXU5</accession>
<evidence type="ECO:0000313" key="4">
    <source>
        <dbReference type="EMBL" id="CVL00535.1"/>
    </source>
</evidence>
<dbReference type="Proteomes" id="UP000184255">
    <property type="component" value="Unassembled WGS sequence"/>
</dbReference>
<dbReference type="GO" id="GO:0005737">
    <property type="term" value="C:cytoplasm"/>
    <property type="evidence" value="ECO:0007669"/>
    <property type="project" value="TreeGrafter"/>
</dbReference>
<dbReference type="RefSeq" id="XP_041686433.1">
    <property type="nucleotide sequence ID" value="XM_041820565.1"/>
</dbReference>
<dbReference type="SUPFAM" id="SSF51735">
    <property type="entry name" value="NAD(P)-binding Rossmann-fold domains"/>
    <property type="match status" value="1"/>
</dbReference>
<dbReference type="EMBL" id="FCQH01000011">
    <property type="protein sequence ID" value="CVL00535.1"/>
    <property type="molecule type" value="Genomic_DNA"/>
</dbReference>
<name>A0A1L7TXU5_FUSMA</name>
<dbReference type="VEuPathDB" id="FungiDB:FMAN_09947"/>
<dbReference type="InterPro" id="IPR036291">
    <property type="entry name" value="NAD(P)-bd_dom_sf"/>
</dbReference>
<evidence type="ECO:0000256" key="1">
    <source>
        <dbReference type="ARBA" id="ARBA00006484"/>
    </source>
</evidence>
<reference evidence="5" key="1">
    <citation type="journal article" date="2016" name="Genome Biol. Evol.">
        <title>Comparative 'omics' of the Fusarium fujikuroi species complex highlights differences in genetic potential and metabolite synthesis.</title>
        <authorList>
            <person name="Niehaus E.-M."/>
            <person name="Muensterkoetter M."/>
            <person name="Proctor R.H."/>
            <person name="Brown D.W."/>
            <person name="Sharon A."/>
            <person name="Idan Y."/>
            <person name="Oren-Young L."/>
            <person name="Sieber C.M."/>
            <person name="Novak O."/>
            <person name="Pencik A."/>
            <person name="Tarkowska D."/>
            <person name="Hromadova K."/>
            <person name="Freeman S."/>
            <person name="Maymon M."/>
            <person name="Elazar M."/>
            <person name="Youssef S.A."/>
            <person name="El-Shabrawy E.S.M."/>
            <person name="Shalaby A.B.A."/>
            <person name="Houterman P."/>
            <person name="Brock N.L."/>
            <person name="Burkhardt I."/>
            <person name="Tsavkelova E.A."/>
            <person name="Dickschat J.S."/>
            <person name="Galuszka P."/>
            <person name="Gueldener U."/>
            <person name="Tudzynski B."/>
        </authorList>
    </citation>
    <scope>NUCLEOTIDE SEQUENCE [LARGE SCALE GENOMIC DNA]</scope>
    <source>
        <strain evidence="5">MRC7560</strain>
    </source>
</reference>
<organism evidence="4 5">
    <name type="scientific">Fusarium mangiferae</name>
    <name type="common">Mango malformation disease fungus</name>
    <dbReference type="NCBI Taxonomy" id="192010"/>
    <lineage>
        <taxon>Eukaryota</taxon>
        <taxon>Fungi</taxon>
        <taxon>Dikarya</taxon>
        <taxon>Ascomycota</taxon>
        <taxon>Pezizomycotina</taxon>
        <taxon>Sordariomycetes</taxon>
        <taxon>Hypocreomycetidae</taxon>
        <taxon>Hypocreales</taxon>
        <taxon>Nectriaceae</taxon>
        <taxon>Fusarium</taxon>
        <taxon>Fusarium fujikuroi species complex</taxon>
    </lineage>
</organism>
<gene>
    <name evidence="4" type="ORF">FMAN_09947</name>
</gene>
<dbReference type="InterPro" id="IPR051468">
    <property type="entry name" value="Fungal_SecMetab_SDRs"/>
</dbReference>
<evidence type="ECO:0000256" key="3">
    <source>
        <dbReference type="ARBA" id="ARBA00023002"/>
    </source>
</evidence>
<comment type="similarity">
    <text evidence="1">Belongs to the short-chain dehydrogenases/reductases (SDR) family.</text>
</comment>
<protein>
    <submittedName>
        <fullName evidence="4">Related to ketoreductase</fullName>
    </submittedName>
</protein>
<evidence type="ECO:0000256" key="2">
    <source>
        <dbReference type="ARBA" id="ARBA00022857"/>
    </source>
</evidence>
<dbReference type="GO" id="GO:0016491">
    <property type="term" value="F:oxidoreductase activity"/>
    <property type="evidence" value="ECO:0007669"/>
    <property type="project" value="UniProtKB-KW"/>
</dbReference>
<keyword evidence="2" id="KW-0521">NADP</keyword>
<dbReference type="CDD" id="cd05325">
    <property type="entry name" value="carb_red_sniffer_like_SDR_c"/>
    <property type="match status" value="1"/>
</dbReference>
<dbReference type="Pfam" id="PF00106">
    <property type="entry name" value="adh_short"/>
    <property type="match status" value="1"/>
</dbReference>
<dbReference type="AlphaFoldDB" id="A0A1L7TXU5"/>
<dbReference type="PANTHER" id="PTHR43544:SF7">
    <property type="entry name" value="NADB-LER2"/>
    <property type="match status" value="1"/>
</dbReference>
<comment type="caution">
    <text evidence="4">The sequence shown here is derived from an EMBL/GenBank/DDBJ whole genome shotgun (WGS) entry which is preliminary data.</text>
</comment>
<dbReference type="GeneID" id="65089204"/>
<proteinExistence type="inferred from homology"/>
<dbReference type="PRINTS" id="PR00081">
    <property type="entry name" value="GDHRDH"/>
</dbReference>
<evidence type="ECO:0000313" key="5">
    <source>
        <dbReference type="Proteomes" id="UP000184255"/>
    </source>
</evidence>
<sequence length="256" mass="27409">MTTPFTILITGANRGIGRGFVQFYLARPSATVIAAVRNPSHPTSKTLEELPKGNGSKLVVVKLDSSVPSDAAKAIATIKNEHNICSLDIVIANAAIAKNGCRIRDTSVEDINEHIQTNAVGPVVLFQATLDLLKTGKTGSPIFVAISSIAGSINSMEFLADVPGFFSPYGASKTALNWFIRNLHFEEPWLISFVIHPGAVETDVAIANMKEHGGNLSDYGFITVETSVAFMAKIIDKATKKIGGTFQTYDGTILAW</sequence>
<dbReference type="Gene3D" id="3.40.50.720">
    <property type="entry name" value="NAD(P)-binding Rossmann-like Domain"/>
    <property type="match status" value="1"/>
</dbReference>
<dbReference type="InterPro" id="IPR002347">
    <property type="entry name" value="SDR_fam"/>
</dbReference>
<keyword evidence="3" id="KW-0560">Oxidoreductase</keyword>